<proteinExistence type="predicted"/>
<accession>A0A2T8I7U3</accession>
<feature type="domain" description="DUF1618" evidence="2">
    <location>
        <begin position="315"/>
        <end position="450"/>
    </location>
</feature>
<dbReference type="Gramene" id="PVH33718">
    <property type="protein sequence ID" value="PVH33718"/>
    <property type="gene ID" value="PAHAL_8G053500"/>
</dbReference>
<feature type="compositionally biased region" description="Polar residues" evidence="1">
    <location>
        <begin position="87"/>
        <end position="96"/>
    </location>
</feature>
<organism evidence="3">
    <name type="scientific">Panicum hallii</name>
    <dbReference type="NCBI Taxonomy" id="206008"/>
    <lineage>
        <taxon>Eukaryota</taxon>
        <taxon>Viridiplantae</taxon>
        <taxon>Streptophyta</taxon>
        <taxon>Embryophyta</taxon>
        <taxon>Tracheophyta</taxon>
        <taxon>Spermatophyta</taxon>
        <taxon>Magnoliopsida</taxon>
        <taxon>Liliopsida</taxon>
        <taxon>Poales</taxon>
        <taxon>Poaceae</taxon>
        <taxon>PACMAD clade</taxon>
        <taxon>Panicoideae</taxon>
        <taxon>Panicodae</taxon>
        <taxon>Paniceae</taxon>
        <taxon>Panicinae</taxon>
        <taxon>Panicum</taxon>
        <taxon>Panicum sect. Panicum</taxon>
    </lineage>
</organism>
<feature type="region of interest" description="Disordered" evidence="1">
    <location>
        <begin position="1"/>
        <end position="111"/>
    </location>
</feature>
<feature type="compositionally biased region" description="Polar residues" evidence="1">
    <location>
        <begin position="68"/>
        <end position="78"/>
    </location>
</feature>
<dbReference type="PANTHER" id="PTHR33074">
    <property type="entry name" value="EXPRESSED PROTEIN-RELATED"/>
    <property type="match status" value="1"/>
</dbReference>
<dbReference type="Pfam" id="PF07762">
    <property type="entry name" value="DUF1618"/>
    <property type="match status" value="1"/>
</dbReference>
<sequence length="542" mass="61063">MPISAKGKDTQVPGHRRSRRDSSPVDSLAAEAASRRAVAQIRPALTERPGPSRRSWRSTRDSSEEDTTAASPFTQIRLSLTGRPGPSQRSGRSTRNSSEEDATAASPPHPTWMILNRAGARRDYFPGDQTTSVFCHTSTGQKISVSFELVEPPGTSVLTLDWPQGPPSICPEVIAADRNLVLFQMVRGIRCPAHPVDYFIYEASSDPSRRSSLSLVPVLYPKRDSNEGRPMQHIMSTDATGVLSLNSGLFIVADLETRKDAVDIYLFVSGSGKSKGYDGWRVLKRLPVRRANGDLLDLSWWSTDRVLPYRHHLIWVNYYKGMIFGNMEDPWREPTLRYVPLPVDATKGICDDRNCGRRWPEASHNIFVTRSAIKFVTISHQYSSSSVMALNRCWSTFRITTWSLCNYSDTWIEEATLDAEEFWDLDAENQLPHVMPEFPVFNMKNPDAICFSLYEGSHTFGYSGKTWMVEVHMKKKLLLNATAYSEEQIFFRQITTKSARVLSQGLPLPFISSEMPDYLPEKRRKLTSKSTTKAVARSALPV</sequence>
<gene>
    <name evidence="3" type="ORF">PAHAL_8G053500</name>
</gene>
<dbReference type="Proteomes" id="UP000243499">
    <property type="component" value="Chromosome 8"/>
</dbReference>
<dbReference type="InterPro" id="IPR011676">
    <property type="entry name" value="DUF1618"/>
</dbReference>
<evidence type="ECO:0000256" key="1">
    <source>
        <dbReference type="SAM" id="MobiDB-lite"/>
    </source>
</evidence>
<dbReference type="PANTHER" id="PTHR33074:SF75">
    <property type="entry name" value="OS01G0189800 PROTEIN"/>
    <property type="match status" value="1"/>
</dbReference>
<reference evidence="3" key="1">
    <citation type="submission" date="2018-04" db="EMBL/GenBank/DDBJ databases">
        <title>WGS assembly of Panicum hallii.</title>
        <authorList>
            <person name="Lovell J."/>
            <person name="Jenkins J."/>
            <person name="Lowry D."/>
            <person name="Mamidi S."/>
            <person name="Sreedasyam A."/>
            <person name="Weng X."/>
            <person name="Barry K."/>
            <person name="Bonette J."/>
            <person name="Campitelli B."/>
            <person name="Daum C."/>
            <person name="Gordon S."/>
            <person name="Gould B."/>
            <person name="Lipzen A."/>
            <person name="Macqueen A."/>
            <person name="Palacio-Mejia J."/>
            <person name="Plott C."/>
            <person name="Shakirov E."/>
            <person name="Shu S."/>
            <person name="Yoshinaga Y."/>
            <person name="Zane M."/>
            <person name="Rokhsar D."/>
            <person name="Grimwood J."/>
            <person name="Schmutz J."/>
            <person name="Juenger T."/>
        </authorList>
    </citation>
    <scope>NUCLEOTIDE SEQUENCE [LARGE SCALE GENOMIC DNA]</scope>
    <source>
        <strain evidence="3">FIL2</strain>
    </source>
</reference>
<feature type="compositionally biased region" description="Low complexity" evidence="1">
    <location>
        <begin position="24"/>
        <end position="39"/>
    </location>
</feature>
<evidence type="ECO:0000313" key="3">
    <source>
        <dbReference type="EMBL" id="PVH33718.1"/>
    </source>
</evidence>
<dbReference type="EMBL" id="CM008053">
    <property type="protein sequence ID" value="PVH33718.1"/>
    <property type="molecule type" value="Genomic_DNA"/>
</dbReference>
<dbReference type="AlphaFoldDB" id="A0A2T8I7U3"/>
<name>A0A2T8I7U3_9POAL</name>
<evidence type="ECO:0000259" key="2">
    <source>
        <dbReference type="Pfam" id="PF07762"/>
    </source>
</evidence>
<protein>
    <recommendedName>
        <fullName evidence="2">DUF1618 domain-containing protein</fullName>
    </recommendedName>
</protein>